<dbReference type="STRING" id="452589.G9PAC3"/>
<feature type="compositionally biased region" description="Low complexity" evidence="1">
    <location>
        <begin position="698"/>
        <end position="714"/>
    </location>
</feature>
<feature type="compositionally biased region" description="Pro residues" evidence="1">
    <location>
        <begin position="606"/>
        <end position="617"/>
    </location>
</feature>
<feature type="compositionally biased region" description="Polar residues" evidence="1">
    <location>
        <begin position="182"/>
        <end position="193"/>
    </location>
</feature>
<dbReference type="EMBL" id="ABDG02000028">
    <property type="protein sequence ID" value="EHK39959.1"/>
    <property type="molecule type" value="Genomic_DNA"/>
</dbReference>
<feature type="compositionally biased region" description="Pro residues" evidence="1">
    <location>
        <begin position="685"/>
        <end position="697"/>
    </location>
</feature>
<evidence type="ECO:0000313" key="3">
    <source>
        <dbReference type="Proteomes" id="UP000005426"/>
    </source>
</evidence>
<dbReference type="AlphaFoldDB" id="G9PAC3"/>
<dbReference type="Proteomes" id="UP000005426">
    <property type="component" value="Unassembled WGS sequence"/>
</dbReference>
<feature type="compositionally biased region" description="Low complexity" evidence="1">
    <location>
        <begin position="771"/>
        <end position="784"/>
    </location>
</feature>
<feature type="region of interest" description="Disordered" evidence="1">
    <location>
        <begin position="581"/>
        <end position="819"/>
    </location>
</feature>
<keyword evidence="3" id="KW-1185">Reference proteome</keyword>
<feature type="compositionally biased region" description="Basic and acidic residues" evidence="1">
    <location>
        <begin position="789"/>
        <end position="798"/>
    </location>
</feature>
<organism evidence="2 3">
    <name type="scientific">Hypocrea atroviridis (strain ATCC 20476 / IMI 206040)</name>
    <name type="common">Trichoderma atroviride</name>
    <dbReference type="NCBI Taxonomy" id="452589"/>
    <lineage>
        <taxon>Eukaryota</taxon>
        <taxon>Fungi</taxon>
        <taxon>Dikarya</taxon>
        <taxon>Ascomycota</taxon>
        <taxon>Pezizomycotina</taxon>
        <taxon>Sordariomycetes</taxon>
        <taxon>Hypocreomycetidae</taxon>
        <taxon>Hypocreales</taxon>
        <taxon>Hypocreaceae</taxon>
        <taxon>Trichoderma</taxon>
    </lineage>
</organism>
<dbReference type="GeneID" id="25779835"/>
<sequence length="819" mass="89400">MPPKTSPTHDVTELLGRRSLATIPKDQKSLLEAEGSWAVDMKDGPHGLSTVPSHVLQTLKEAFVRLKDKNDQDVQEGQGNQEGEEDQEDQENQKDQEDKEDQGDEEGQKDDEDLEGREDPKHTEDAKRSLTVNNGDKQIGSSPGSIAARSSKVPASSSERPTASSPERPVASSPERDISWPASPSRSGNQSDASDPGSPIEEEYKSPLLEPLTQPPAPKADDAADPGPSSGISEPDDLEMEVPQAQTNHHEAPINRVATLIHTATPQEATSNLTNTASTTDTPPCAQPRVSSGPHIPIPTPQLSMLSTDPVHHRTRRMKPILFDEDGPTASGTPPIRLVPSTRMPFARAHAEPSLQSSAASTPFDDDMMESSPPIPPPHRFIQDAAPQNRAPGRQDQINRLPHSDPEASHSRQTPIGHLYKIQAAIDVLISKSGDPYSAFTATYPDYATVHSGNLLSFVEACCHLYELQEKRLIREYLCDDFIRAWSGYLKYALSGGPSHLPAIEWFNDLRGPILFNRMCVNKDNLDTVLGAYPEEVARIKAAMNQSRQRGPAPELEMEMEQDVEIVDLLDDDSIMDDSAVEVRRGGRSSVSRAQKRPRAASAGDMPPPTRQPPTVPAPSRTAPAPPPPRPPIPRAASPDLGSDDFDYLPYPAKAPSRPKPQPQPQAEAHSRSRSRSKTQAAQPQPQPQPQPRPQPESTPQLQPQPQTQPQLQPKTHRSLPQRSSPRRHPTTSAVISSPVSTTRRQPLQSSNPRSSPRPAADYLGSLVSKGRTTPSSSARSGSSKPRKRTAEERARLREHFRKKASTSSTSFIGSGIDN</sequence>
<feature type="region of interest" description="Disordered" evidence="1">
    <location>
        <begin position="1"/>
        <end position="20"/>
    </location>
</feature>
<dbReference type="eggNOG" id="ENOG502STJP">
    <property type="taxonomic scope" value="Eukaryota"/>
</dbReference>
<dbReference type="OMA" id="NTPPCAQ"/>
<protein>
    <submittedName>
        <fullName evidence="2">Uncharacterized protein</fullName>
    </submittedName>
</protein>
<dbReference type="KEGG" id="tatv:25779835"/>
<accession>G9PAC3</accession>
<feature type="compositionally biased region" description="Basic residues" evidence="1">
    <location>
        <begin position="715"/>
        <end position="730"/>
    </location>
</feature>
<dbReference type="OrthoDB" id="3538943at2759"/>
<feature type="region of interest" description="Disordered" evidence="1">
    <location>
        <begin position="272"/>
        <end position="313"/>
    </location>
</feature>
<feature type="region of interest" description="Disordered" evidence="1">
    <location>
        <begin position="66"/>
        <end position="249"/>
    </location>
</feature>
<evidence type="ECO:0000256" key="1">
    <source>
        <dbReference type="SAM" id="MobiDB-lite"/>
    </source>
</evidence>
<gene>
    <name evidence="2" type="ORF">TRIATDRAFT_287699</name>
</gene>
<feature type="compositionally biased region" description="Polar residues" evidence="1">
    <location>
        <begin position="130"/>
        <end position="144"/>
    </location>
</feature>
<feature type="compositionally biased region" description="Basic and acidic residues" evidence="1">
    <location>
        <begin position="117"/>
        <end position="128"/>
    </location>
</feature>
<reference evidence="2 3" key="1">
    <citation type="journal article" date="2011" name="Genome Biol.">
        <title>Comparative genome sequence analysis underscores mycoparasitism as the ancestral life style of Trichoderma.</title>
        <authorList>
            <person name="Kubicek C.P."/>
            <person name="Herrera-Estrella A."/>
            <person name="Seidl-Seiboth V."/>
            <person name="Martinez D.A."/>
            <person name="Druzhinina I.S."/>
            <person name="Thon M."/>
            <person name="Zeilinger S."/>
            <person name="Casas-Flores S."/>
            <person name="Horwitz B.A."/>
            <person name="Mukherjee P.K."/>
            <person name="Mukherjee M."/>
            <person name="Kredics L."/>
            <person name="Alcaraz L.D."/>
            <person name="Aerts A."/>
            <person name="Antal Z."/>
            <person name="Atanasova L."/>
            <person name="Cervantes-Badillo M.G."/>
            <person name="Challacombe J."/>
            <person name="Chertkov O."/>
            <person name="McCluskey K."/>
            <person name="Coulpier F."/>
            <person name="Deshpande N."/>
            <person name="von Doehren H."/>
            <person name="Ebbole D.J."/>
            <person name="Esquivel-Naranjo E.U."/>
            <person name="Fekete E."/>
            <person name="Flipphi M."/>
            <person name="Glaser F."/>
            <person name="Gomez-Rodriguez E.Y."/>
            <person name="Gruber S."/>
            <person name="Han C."/>
            <person name="Henrissat B."/>
            <person name="Hermosa R."/>
            <person name="Hernandez-Onate M."/>
            <person name="Karaffa L."/>
            <person name="Kosti I."/>
            <person name="Le Crom S."/>
            <person name="Lindquist E."/>
            <person name="Lucas S."/>
            <person name="Luebeck M."/>
            <person name="Luebeck P.S."/>
            <person name="Margeot A."/>
            <person name="Metz B."/>
            <person name="Misra M."/>
            <person name="Nevalainen H."/>
            <person name="Omann M."/>
            <person name="Packer N."/>
            <person name="Perrone G."/>
            <person name="Uresti-Rivera E.E."/>
            <person name="Salamov A."/>
            <person name="Schmoll M."/>
            <person name="Seiboth B."/>
            <person name="Shapiro H."/>
            <person name="Sukno S."/>
            <person name="Tamayo-Ramos J.A."/>
            <person name="Tisch D."/>
            <person name="Wiest A."/>
            <person name="Wilkinson H.H."/>
            <person name="Zhang M."/>
            <person name="Coutinho P.M."/>
            <person name="Kenerley C.M."/>
            <person name="Monte E."/>
            <person name="Baker S.E."/>
            <person name="Grigoriev I.V."/>
        </authorList>
    </citation>
    <scope>NUCLEOTIDE SEQUENCE [LARGE SCALE GENOMIC DNA]</scope>
    <source>
        <strain evidence="3">ATCC 20476 / IMI 206040</strain>
    </source>
</reference>
<feature type="compositionally biased region" description="Low complexity" evidence="1">
    <location>
        <begin position="744"/>
        <end position="759"/>
    </location>
</feature>
<feature type="compositionally biased region" description="Pro residues" evidence="1">
    <location>
        <begin position="624"/>
        <end position="634"/>
    </location>
</feature>
<feature type="region of interest" description="Disordered" evidence="1">
    <location>
        <begin position="349"/>
        <end position="412"/>
    </location>
</feature>
<feature type="compositionally biased region" description="Acidic residues" evidence="1">
    <location>
        <begin position="98"/>
        <end position="116"/>
    </location>
</feature>
<feature type="compositionally biased region" description="Low complexity" evidence="1">
    <location>
        <begin position="272"/>
        <end position="282"/>
    </location>
</feature>
<dbReference type="HOGENOM" id="CLU_018254_0_0_1"/>
<evidence type="ECO:0000313" key="2">
    <source>
        <dbReference type="EMBL" id="EHK39959.1"/>
    </source>
</evidence>
<comment type="caution">
    <text evidence="2">The sequence shown here is derived from an EMBL/GenBank/DDBJ whole genome shotgun (WGS) entry which is preliminary data.</text>
</comment>
<feature type="compositionally biased region" description="Polar residues" evidence="1">
    <location>
        <begin position="153"/>
        <end position="165"/>
    </location>
</feature>
<name>G9PAC3_HYPAI</name>
<feature type="compositionally biased region" description="Polar residues" evidence="1">
    <location>
        <begin position="731"/>
        <end position="743"/>
    </location>
</feature>
<feature type="compositionally biased region" description="Low complexity" evidence="1">
    <location>
        <begin position="806"/>
        <end position="819"/>
    </location>
</feature>
<proteinExistence type="predicted"/>